<gene>
    <name evidence="2" type="ORF">US86_C0001G0103</name>
</gene>
<dbReference type="SUPFAM" id="SSF53335">
    <property type="entry name" value="S-adenosyl-L-methionine-dependent methyltransferases"/>
    <property type="match status" value="1"/>
</dbReference>
<sequence length="244" mass="28651">MWNIIRDRLKEYIDTNYGNWDLTIALRYLPIVEDIRRSYQQGENILEVGSEIQGITPYLKMQVTGVDLDFDLTKKNQYLTPVKGSALDLPFKDSSFDYVLSVDMLEHIPEAKRKKAVEEMVRVTRKKIYLSFPCGLVAEKADISLHKYYLEKRGEAYPFLKEHVELGLPDCHQVYEWLSSIKGNDLRVFGNTSLWLWVMLLKFGLSGEKFKSSLYRRLLLLLPILKYFNFGSTYRKLFILKKSR</sequence>
<reference evidence="2 3" key="1">
    <citation type="journal article" date="2015" name="Nature">
        <title>rRNA introns, odd ribosomes, and small enigmatic genomes across a large radiation of phyla.</title>
        <authorList>
            <person name="Brown C.T."/>
            <person name="Hug L.A."/>
            <person name="Thomas B.C."/>
            <person name="Sharon I."/>
            <person name="Castelle C.J."/>
            <person name="Singh A."/>
            <person name="Wilkins M.J."/>
            <person name="Williams K.H."/>
            <person name="Banfield J.F."/>
        </authorList>
    </citation>
    <scope>NUCLEOTIDE SEQUENCE [LARGE SCALE GENOMIC DNA]</scope>
</reference>
<organism evidence="2 3">
    <name type="scientific">Candidatus Daviesbacteria bacterium GW2011_GWA2_38_24</name>
    <dbReference type="NCBI Taxonomy" id="1618422"/>
    <lineage>
        <taxon>Bacteria</taxon>
        <taxon>Candidatus Daviesiibacteriota</taxon>
    </lineage>
</organism>
<dbReference type="AlphaFoldDB" id="A0A0G0MQJ6"/>
<evidence type="ECO:0000313" key="2">
    <source>
        <dbReference type="EMBL" id="KKQ67176.1"/>
    </source>
</evidence>
<dbReference type="InterPro" id="IPR029063">
    <property type="entry name" value="SAM-dependent_MTases_sf"/>
</dbReference>
<dbReference type="InterPro" id="IPR013216">
    <property type="entry name" value="Methyltransf_11"/>
</dbReference>
<comment type="caution">
    <text evidence="2">The sequence shown here is derived from an EMBL/GenBank/DDBJ whole genome shotgun (WGS) entry which is preliminary data.</text>
</comment>
<dbReference type="Proteomes" id="UP000034235">
    <property type="component" value="Unassembled WGS sequence"/>
</dbReference>
<evidence type="ECO:0000313" key="3">
    <source>
        <dbReference type="Proteomes" id="UP000034235"/>
    </source>
</evidence>
<feature type="domain" description="Methyltransferase type 11" evidence="1">
    <location>
        <begin position="46"/>
        <end position="127"/>
    </location>
</feature>
<name>A0A0G0MQJ6_9BACT</name>
<proteinExistence type="predicted"/>
<dbReference type="EMBL" id="LBUP01000001">
    <property type="protein sequence ID" value="KKQ67176.1"/>
    <property type="molecule type" value="Genomic_DNA"/>
</dbReference>
<accession>A0A0G0MQJ6</accession>
<protein>
    <recommendedName>
        <fullName evidence="1">Methyltransferase type 11 domain-containing protein</fullName>
    </recommendedName>
</protein>
<evidence type="ECO:0000259" key="1">
    <source>
        <dbReference type="Pfam" id="PF08241"/>
    </source>
</evidence>
<dbReference type="Pfam" id="PF08241">
    <property type="entry name" value="Methyltransf_11"/>
    <property type="match status" value="1"/>
</dbReference>
<dbReference type="Gene3D" id="3.40.50.150">
    <property type="entry name" value="Vaccinia Virus protein VP39"/>
    <property type="match status" value="1"/>
</dbReference>
<dbReference type="GO" id="GO:0008757">
    <property type="term" value="F:S-adenosylmethionine-dependent methyltransferase activity"/>
    <property type="evidence" value="ECO:0007669"/>
    <property type="project" value="InterPro"/>
</dbReference>
<dbReference type="CDD" id="cd02440">
    <property type="entry name" value="AdoMet_MTases"/>
    <property type="match status" value="1"/>
</dbReference>